<reference evidence="2" key="1">
    <citation type="journal article" date="2019" name="Int. J. Syst. Evol. Microbiol.">
        <title>The Global Catalogue of Microorganisms (GCM) 10K type strain sequencing project: providing services to taxonomists for standard genome sequencing and annotation.</title>
        <authorList>
            <consortium name="The Broad Institute Genomics Platform"/>
            <consortium name="The Broad Institute Genome Sequencing Center for Infectious Disease"/>
            <person name="Wu L."/>
            <person name="Ma J."/>
        </authorList>
    </citation>
    <scope>NUCLEOTIDE SEQUENCE [LARGE SCALE GENOMIC DNA]</scope>
    <source>
        <strain evidence="2">JCM 18324</strain>
    </source>
</reference>
<sequence length="127" mass="14600">MTGMAELPKPRPLHELDTVYDFLDDVRLRPSMYVRGSSVLHLQSVLYGYSVACEIHGAPAMRDFEHFGPFSEWLWPRLDMQHSSPQGWAVEIERAAEAAGNPPLDMFFHLLDEFRAERDDTLQDAPR</sequence>
<dbReference type="EMBL" id="BAABJV010000003">
    <property type="protein sequence ID" value="GAA4771743.1"/>
    <property type="molecule type" value="Genomic_DNA"/>
</dbReference>
<gene>
    <name evidence="1" type="ORF">GCM10023329_18910</name>
</gene>
<comment type="caution">
    <text evidence="1">The sequence shown here is derived from an EMBL/GenBank/DDBJ whole genome shotgun (WGS) entry which is preliminary data.</text>
</comment>
<protein>
    <submittedName>
        <fullName evidence="1">Uncharacterized protein</fullName>
    </submittedName>
</protein>
<name>A0ABP9A1I0_9ACTN</name>
<dbReference type="Proteomes" id="UP001501147">
    <property type="component" value="Unassembled WGS sequence"/>
</dbReference>
<keyword evidence="2" id="KW-1185">Reference proteome</keyword>
<organism evidence="1 2">
    <name type="scientific">Streptomyces sanyensis</name>
    <dbReference type="NCBI Taxonomy" id="568869"/>
    <lineage>
        <taxon>Bacteria</taxon>
        <taxon>Bacillati</taxon>
        <taxon>Actinomycetota</taxon>
        <taxon>Actinomycetes</taxon>
        <taxon>Kitasatosporales</taxon>
        <taxon>Streptomycetaceae</taxon>
        <taxon>Streptomyces</taxon>
    </lineage>
</organism>
<accession>A0ABP9A1I0</accession>
<proteinExistence type="predicted"/>
<evidence type="ECO:0000313" key="1">
    <source>
        <dbReference type="EMBL" id="GAA4771743.1"/>
    </source>
</evidence>
<evidence type="ECO:0000313" key="2">
    <source>
        <dbReference type="Proteomes" id="UP001501147"/>
    </source>
</evidence>